<protein>
    <submittedName>
        <fullName evidence="5">L,D-peptidoglycan transpeptidase YkuD, ErfK/YbiS/YcfS/YnhG family</fullName>
    </submittedName>
</protein>
<evidence type="ECO:0000259" key="4">
    <source>
        <dbReference type="PROSITE" id="PS52029"/>
    </source>
</evidence>
<feature type="chain" id="PRO_5011792783" evidence="2">
    <location>
        <begin position="27"/>
        <end position="460"/>
    </location>
</feature>
<feature type="active site" description="Nucleophile" evidence="1">
    <location>
        <position position="432"/>
    </location>
</feature>
<dbReference type="OrthoDB" id="186490at2"/>
<gene>
    <name evidence="5" type="ORF">SAMN05660324_3230</name>
</gene>
<dbReference type="GO" id="GO:0009252">
    <property type="term" value="P:peptidoglycan biosynthetic process"/>
    <property type="evidence" value="ECO:0007669"/>
    <property type="project" value="UniProtKB-KW"/>
</dbReference>
<dbReference type="GO" id="GO:0071555">
    <property type="term" value="P:cell wall organization"/>
    <property type="evidence" value="ECO:0007669"/>
    <property type="project" value="UniProtKB-UniRule"/>
</dbReference>
<dbReference type="PROSITE" id="PS52029">
    <property type="entry name" value="LD_TPASE"/>
    <property type="match status" value="1"/>
</dbReference>
<feature type="domain" description="Bulb-type lectin" evidence="3">
    <location>
        <begin position="139"/>
        <end position="246"/>
    </location>
</feature>
<dbReference type="SUPFAM" id="SSF51110">
    <property type="entry name" value="alpha-D-mannose-specific plant lectins"/>
    <property type="match status" value="2"/>
</dbReference>
<evidence type="ECO:0000313" key="6">
    <source>
        <dbReference type="Proteomes" id="UP000198863"/>
    </source>
</evidence>
<keyword evidence="2" id="KW-0732">Signal</keyword>
<dbReference type="Pfam" id="PF03734">
    <property type="entry name" value="YkuD"/>
    <property type="match status" value="1"/>
</dbReference>
<evidence type="ECO:0000256" key="1">
    <source>
        <dbReference type="PROSITE-ProRule" id="PRU01373"/>
    </source>
</evidence>
<comment type="pathway">
    <text evidence="1">Cell wall biogenesis; peptidoglycan biosynthesis.</text>
</comment>
<dbReference type="EMBL" id="FNCF01000005">
    <property type="protein sequence ID" value="SDG68270.1"/>
    <property type="molecule type" value="Genomic_DNA"/>
</dbReference>
<dbReference type="PROSITE" id="PS50927">
    <property type="entry name" value="BULB_LECTIN"/>
    <property type="match status" value="2"/>
</dbReference>
<evidence type="ECO:0000313" key="5">
    <source>
        <dbReference type="EMBL" id="SDG68270.1"/>
    </source>
</evidence>
<keyword evidence="1" id="KW-0133">Cell shape</keyword>
<evidence type="ECO:0000256" key="2">
    <source>
        <dbReference type="SAM" id="SignalP"/>
    </source>
</evidence>
<dbReference type="Proteomes" id="UP000198863">
    <property type="component" value="Unassembled WGS sequence"/>
</dbReference>
<keyword evidence="1" id="KW-0573">Peptidoglycan synthesis</keyword>
<sequence>MRRSRWCAILLALVVVGFWPWTPASAASADLTGGGGLAPGASVTSPNGRYSLQMQTDGNLVVLAPGSRVLFHSWTWGRPGARLDVQTDGNAVVRGSDGRPLWDTGTWGNPGARLALQDDGNLVVYRADGAALWSSGWDRTQLSGNQQLLQGQRITSANGRYSLDMQRDGNLVVYARDGRPLFASGSYGATSLRLQTDGNLVAYRADGSAAWDSGTWREGPTRLAVQDDGNVVLYRADGTAAWRTGWDTGQTAQPASRGTYLPPAGLPVAADTGRSWQVVTVVAPSAGSTTATLTGWEVRGGRWVAVVGPVTASVGSGGVGAASETATRTPAGTFSLTEAFGRAVNPGSPLPYRQIDGNDWWVSDTASPAYNTYARCAPGSCPFREGAGENLWAQGSVYDYAVVIDYNRWPAVPGAGSAFFLHVSNGRPTAGCVATDRATVTTLLRWLTPSAGPLVSIAAR</sequence>
<dbReference type="InterPro" id="IPR001480">
    <property type="entry name" value="Bulb-type_lectin_dom"/>
</dbReference>
<keyword evidence="6" id="KW-1185">Reference proteome</keyword>
<organism evidence="5 6">
    <name type="scientific">Klenkia brasiliensis</name>
    <dbReference type="NCBI Taxonomy" id="333142"/>
    <lineage>
        <taxon>Bacteria</taxon>
        <taxon>Bacillati</taxon>
        <taxon>Actinomycetota</taxon>
        <taxon>Actinomycetes</taxon>
        <taxon>Geodermatophilales</taxon>
        <taxon>Geodermatophilaceae</taxon>
        <taxon>Klenkia</taxon>
    </lineage>
</organism>
<reference evidence="6" key="1">
    <citation type="submission" date="2016-10" db="EMBL/GenBank/DDBJ databases">
        <authorList>
            <person name="Varghese N."/>
            <person name="Submissions S."/>
        </authorList>
    </citation>
    <scope>NUCLEOTIDE SEQUENCE [LARGE SCALE GENOMIC DNA]</scope>
    <source>
        <strain evidence="6">DSM 44526</strain>
    </source>
</reference>
<dbReference type="SMART" id="SM00108">
    <property type="entry name" value="B_lectin"/>
    <property type="match status" value="2"/>
</dbReference>
<dbReference type="RefSeq" id="WP_091065297.1">
    <property type="nucleotide sequence ID" value="NZ_FNCF01000005.1"/>
</dbReference>
<dbReference type="CDD" id="cd00028">
    <property type="entry name" value="B_lectin"/>
    <property type="match status" value="1"/>
</dbReference>
<dbReference type="InterPro" id="IPR005490">
    <property type="entry name" value="LD_TPept_cat_dom"/>
</dbReference>
<dbReference type="AlphaFoldDB" id="A0A1G7WAZ9"/>
<feature type="domain" description="L,D-TPase catalytic" evidence="4">
    <location>
        <begin position="282"/>
        <end position="458"/>
    </location>
</feature>
<feature type="signal peptide" evidence="2">
    <location>
        <begin position="1"/>
        <end position="26"/>
    </location>
</feature>
<dbReference type="GO" id="GO:0016740">
    <property type="term" value="F:transferase activity"/>
    <property type="evidence" value="ECO:0007669"/>
    <property type="project" value="InterPro"/>
</dbReference>
<name>A0A1G7WAZ9_9ACTN</name>
<feature type="domain" description="Bulb-type lectin" evidence="3">
    <location>
        <begin position="28"/>
        <end position="137"/>
    </location>
</feature>
<dbReference type="PANTHER" id="PTHR38589:SF1">
    <property type="entry name" value="BLR0621 PROTEIN"/>
    <property type="match status" value="1"/>
</dbReference>
<evidence type="ECO:0000259" key="3">
    <source>
        <dbReference type="PROSITE" id="PS50927"/>
    </source>
</evidence>
<dbReference type="Gene3D" id="2.90.10.10">
    <property type="entry name" value="Bulb-type lectin domain"/>
    <property type="match status" value="4"/>
</dbReference>
<accession>A0A1G7WAZ9</accession>
<dbReference type="PANTHER" id="PTHR38589">
    <property type="entry name" value="BLR0621 PROTEIN"/>
    <property type="match status" value="1"/>
</dbReference>
<proteinExistence type="predicted"/>
<dbReference type="GO" id="GO:0008360">
    <property type="term" value="P:regulation of cell shape"/>
    <property type="evidence" value="ECO:0007669"/>
    <property type="project" value="UniProtKB-UniRule"/>
</dbReference>
<dbReference type="InterPro" id="IPR036426">
    <property type="entry name" value="Bulb-type_lectin_dom_sf"/>
</dbReference>
<keyword evidence="1" id="KW-0961">Cell wall biogenesis/degradation</keyword>
<feature type="active site" description="Proton donor/acceptor" evidence="1">
    <location>
        <position position="422"/>
    </location>
</feature>